<dbReference type="CDD" id="cd11661">
    <property type="entry name" value="SANT_MTA3_like"/>
    <property type="match status" value="1"/>
</dbReference>
<sequence length="419" mass="46230">MVEMPEPNSVDGGKTEIELINLDDDTDTGDSEFELPEGSGAQDDDSIAADEDVADEEEVNGLMRESEMSLSELLASYGLPASAIPDGPVGASVVGSVQSGNERPTLRKRRHTALGNTSSEAQVDGNRAGHQTTDAVTADKVIRSEAEVGGANTSAIEIDLTSSNGNADEEEDEEAEDDDRADDADNDEDEVGSDEADGGEDDDMKSHAVSLWCQALAAGDSPPAYNSEEDEDYLPNVEGEGDWRGEMHVGDDYQATVPPSTQPINSRQDSHLGQEALMLWQPGHLPEVDVERYQQTYSRTLSLAAPISRIPDDEEALFLLLRSNFDTDEALQRLQMKPVQPTEIPPHLETWSELDCAAFEKGFIAFNKNFLQIQENKLRHKTVAELVHFYYLWKKTARHDEFIRLYRREKKKPLHPGIT</sequence>
<keyword evidence="3" id="KW-0862">Zinc</keyword>
<dbReference type="PANTHER" id="PTHR10865">
    <property type="entry name" value="METASTASIS-ASSOCIATED PROTEIN AND MESODERM INDUCTION EARLY RESPONSE PROTEIN"/>
    <property type="match status" value="1"/>
</dbReference>
<dbReference type="FunFam" id="1.10.10.60:FF:000012">
    <property type="entry name" value="Metastasis-associated 1 family, member 3"/>
    <property type="match status" value="1"/>
</dbReference>
<dbReference type="Gene3D" id="4.10.1240.50">
    <property type="match status" value="1"/>
</dbReference>
<dbReference type="Gene3D" id="1.10.10.60">
    <property type="entry name" value="Homeodomain-like"/>
    <property type="match status" value="1"/>
</dbReference>
<keyword evidence="4" id="KW-0238">DNA-binding</keyword>
<proteinExistence type="predicted"/>
<feature type="compositionally biased region" description="Basic and acidic residues" evidence="6">
    <location>
        <begin position="241"/>
        <end position="251"/>
    </location>
</feature>
<evidence type="ECO:0000256" key="6">
    <source>
        <dbReference type="SAM" id="MobiDB-lite"/>
    </source>
</evidence>
<evidence type="ECO:0000256" key="5">
    <source>
        <dbReference type="ARBA" id="ARBA00023242"/>
    </source>
</evidence>
<dbReference type="GO" id="GO:0042826">
    <property type="term" value="F:histone deacetylase binding"/>
    <property type="evidence" value="ECO:0007669"/>
    <property type="project" value="TreeGrafter"/>
</dbReference>
<protein>
    <recommendedName>
        <fullName evidence="11">Mesoderm induction early response protein 1</fullName>
    </recommendedName>
</protein>
<dbReference type="GO" id="GO:0003677">
    <property type="term" value="F:DNA binding"/>
    <property type="evidence" value="ECO:0007669"/>
    <property type="project" value="UniProtKB-KW"/>
</dbReference>
<feature type="domain" description="SANT" evidence="8">
    <location>
        <begin position="346"/>
        <end position="398"/>
    </location>
</feature>
<feature type="domain" description="ELM2" evidence="7">
    <location>
        <begin position="245"/>
        <end position="338"/>
    </location>
</feature>
<feature type="compositionally biased region" description="Acidic residues" evidence="6">
    <location>
        <begin position="42"/>
        <end position="55"/>
    </location>
</feature>
<dbReference type="AlphaFoldDB" id="A0A0R3U3H8"/>
<dbReference type="PANTHER" id="PTHR10865:SF28">
    <property type="entry name" value="ELM2 DOMAIN-CONTAINING PROTEIN"/>
    <property type="match status" value="1"/>
</dbReference>
<keyword evidence="2" id="KW-0863">Zinc-finger</keyword>
<reference evidence="9 10" key="1">
    <citation type="submission" date="2018-10" db="EMBL/GenBank/DDBJ databases">
        <authorList>
            <consortium name="Pathogen Informatics"/>
        </authorList>
    </citation>
    <scope>NUCLEOTIDE SEQUENCE [LARGE SCALE GENOMIC DNA]</scope>
</reference>
<dbReference type="GO" id="GO:0005654">
    <property type="term" value="C:nucleoplasm"/>
    <property type="evidence" value="ECO:0007669"/>
    <property type="project" value="TreeGrafter"/>
</dbReference>
<dbReference type="OrthoDB" id="5916873at2759"/>
<dbReference type="InterPro" id="IPR000949">
    <property type="entry name" value="ELM2_dom"/>
</dbReference>
<name>A0A0R3U3H8_MESCO</name>
<dbReference type="GO" id="GO:0000122">
    <property type="term" value="P:negative regulation of transcription by RNA polymerase II"/>
    <property type="evidence" value="ECO:0007669"/>
    <property type="project" value="TreeGrafter"/>
</dbReference>
<gene>
    <name evidence="9" type="ORF">MCOS_LOCUS1125</name>
</gene>
<dbReference type="PROSITE" id="PS51293">
    <property type="entry name" value="SANT"/>
    <property type="match status" value="1"/>
</dbReference>
<evidence type="ECO:0000256" key="2">
    <source>
        <dbReference type="ARBA" id="ARBA00022771"/>
    </source>
</evidence>
<feature type="region of interest" description="Disordered" evidence="6">
    <location>
        <begin position="220"/>
        <end position="267"/>
    </location>
</feature>
<organism evidence="9 10">
    <name type="scientific">Mesocestoides corti</name>
    <name type="common">Flatworm</name>
    <dbReference type="NCBI Taxonomy" id="53468"/>
    <lineage>
        <taxon>Eukaryota</taxon>
        <taxon>Metazoa</taxon>
        <taxon>Spiralia</taxon>
        <taxon>Lophotrochozoa</taxon>
        <taxon>Platyhelminthes</taxon>
        <taxon>Cestoda</taxon>
        <taxon>Eucestoda</taxon>
        <taxon>Cyclophyllidea</taxon>
        <taxon>Mesocestoididae</taxon>
        <taxon>Mesocestoides</taxon>
    </lineage>
</organism>
<keyword evidence="1" id="KW-0479">Metal-binding</keyword>
<dbReference type="GO" id="GO:0003714">
    <property type="term" value="F:transcription corepressor activity"/>
    <property type="evidence" value="ECO:0007669"/>
    <property type="project" value="TreeGrafter"/>
</dbReference>
<feature type="compositionally biased region" description="Acidic residues" evidence="6">
    <location>
        <begin position="21"/>
        <end position="35"/>
    </location>
</feature>
<keyword evidence="10" id="KW-1185">Reference proteome</keyword>
<dbReference type="GO" id="GO:0008270">
    <property type="term" value="F:zinc ion binding"/>
    <property type="evidence" value="ECO:0007669"/>
    <property type="project" value="UniProtKB-KW"/>
</dbReference>
<evidence type="ECO:0000256" key="3">
    <source>
        <dbReference type="ARBA" id="ARBA00022833"/>
    </source>
</evidence>
<feature type="compositionally biased region" description="Acidic residues" evidence="6">
    <location>
        <begin position="167"/>
        <end position="203"/>
    </location>
</feature>
<evidence type="ECO:0000313" key="10">
    <source>
        <dbReference type="Proteomes" id="UP000267029"/>
    </source>
</evidence>
<dbReference type="InterPro" id="IPR009057">
    <property type="entry name" value="Homeodomain-like_sf"/>
</dbReference>
<dbReference type="InterPro" id="IPR017884">
    <property type="entry name" value="SANT_dom"/>
</dbReference>
<dbReference type="SMART" id="SM01189">
    <property type="entry name" value="ELM2"/>
    <property type="match status" value="1"/>
</dbReference>
<evidence type="ECO:0000256" key="1">
    <source>
        <dbReference type="ARBA" id="ARBA00022723"/>
    </source>
</evidence>
<feature type="region of interest" description="Disordered" evidence="6">
    <location>
        <begin position="93"/>
        <end position="205"/>
    </location>
</feature>
<evidence type="ECO:0000313" key="9">
    <source>
        <dbReference type="EMBL" id="VDD75122.1"/>
    </source>
</evidence>
<keyword evidence="5" id="KW-0539">Nucleus</keyword>
<feature type="compositionally biased region" description="Polar residues" evidence="6">
    <location>
        <begin position="151"/>
        <end position="166"/>
    </location>
</feature>
<dbReference type="Pfam" id="PF01448">
    <property type="entry name" value="ELM2"/>
    <property type="match status" value="1"/>
</dbReference>
<feature type="compositionally biased region" description="Polar residues" evidence="6">
    <location>
        <begin position="257"/>
        <end position="267"/>
    </location>
</feature>
<dbReference type="PROSITE" id="PS51156">
    <property type="entry name" value="ELM2"/>
    <property type="match status" value="1"/>
</dbReference>
<dbReference type="EMBL" id="UXSR01000126">
    <property type="protein sequence ID" value="VDD75122.1"/>
    <property type="molecule type" value="Genomic_DNA"/>
</dbReference>
<evidence type="ECO:0000259" key="7">
    <source>
        <dbReference type="PROSITE" id="PS51156"/>
    </source>
</evidence>
<feature type="region of interest" description="Disordered" evidence="6">
    <location>
        <begin position="1"/>
        <end position="55"/>
    </location>
</feature>
<evidence type="ECO:0008006" key="11">
    <source>
        <dbReference type="Google" id="ProtNLM"/>
    </source>
</evidence>
<accession>A0A0R3U3H8</accession>
<evidence type="ECO:0000256" key="4">
    <source>
        <dbReference type="ARBA" id="ARBA00023125"/>
    </source>
</evidence>
<dbReference type="InterPro" id="IPR040138">
    <property type="entry name" value="MIER/MTA"/>
</dbReference>
<dbReference type="STRING" id="53468.A0A0R3U3H8"/>
<dbReference type="SUPFAM" id="SSF46689">
    <property type="entry name" value="Homeodomain-like"/>
    <property type="match status" value="1"/>
</dbReference>
<dbReference type="Proteomes" id="UP000267029">
    <property type="component" value="Unassembled WGS sequence"/>
</dbReference>
<evidence type="ECO:0000259" key="8">
    <source>
        <dbReference type="PROSITE" id="PS51293"/>
    </source>
</evidence>